<keyword evidence="2" id="KW-1185">Reference proteome</keyword>
<dbReference type="AlphaFoldDB" id="A0A0L6JW56"/>
<gene>
    <name evidence="1" type="ORF">Bccel_5373</name>
</gene>
<dbReference type="RefSeq" id="WP_036945615.1">
    <property type="nucleotide sequence ID" value="NZ_JQKC01000061.1"/>
</dbReference>
<sequence>MFDKIFQDYEGFVPEIAGLKVSKLKAILAPENNDEVIFIWIGTNSNSDWYRIFIDGCYCGINHYKKDLSSKDLDEDVVCIDYDWIDNEIIAIAKVELGNKMLGDSSILLTIEFLSGKKLLLYCYDHDGECKLELISP</sequence>
<accession>A0A0L6JW56</accession>
<protein>
    <submittedName>
        <fullName evidence="1">Uncharacterized protein</fullName>
    </submittedName>
</protein>
<name>A0A0L6JW56_9FIRM</name>
<reference evidence="2" key="1">
    <citation type="submission" date="2015-07" db="EMBL/GenBank/DDBJ databases">
        <title>Near-Complete Genome Sequence of the Cellulolytic Bacterium Bacteroides (Pseudobacteroides) cellulosolvens ATCC 35603.</title>
        <authorList>
            <person name="Dassa B."/>
            <person name="Utturkar S.M."/>
            <person name="Klingeman D.M."/>
            <person name="Hurt R.A."/>
            <person name="Keller M."/>
            <person name="Xu J."/>
            <person name="Reddy Y.H.K."/>
            <person name="Borovok I."/>
            <person name="Grinberg I.R."/>
            <person name="Lamed R."/>
            <person name="Zhivin O."/>
            <person name="Bayer E.A."/>
            <person name="Brown S.D."/>
        </authorList>
    </citation>
    <scope>NUCLEOTIDE SEQUENCE [LARGE SCALE GENOMIC DNA]</scope>
    <source>
        <strain evidence="2">DSM 2933</strain>
    </source>
</reference>
<evidence type="ECO:0000313" key="2">
    <source>
        <dbReference type="Proteomes" id="UP000036923"/>
    </source>
</evidence>
<comment type="caution">
    <text evidence="1">The sequence shown here is derived from an EMBL/GenBank/DDBJ whole genome shotgun (WGS) entry which is preliminary data.</text>
</comment>
<dbReference type="Proteomes" id="UP000036923">
    <property type="component" value="Unassembled WGS sequence"/>
</dbReference>
<evidence type="ECO:0000313" key="1">
    <source>
        <dbReference type="EMBL" id="KNY30096.1"/>
    </source>
</evidence>
<proteinExistence type="predicted"/>
<dbReference type="EMBL" id="LGTC01000001">
    <property type="protein sequence ID" value="KNY30096.1"/>
    <property type="molecule type" value="Genomic_DNA"/>
</dbReference>
<organism evidence="1 2">
    <name type="scientific">Pseudobacteroides cellulosolvens ATCC 35603 = DSM 2933</name>
    <dbReference type="NCBI Taxonomy" id="398512"/>
    <lineage>
        <taxon>Bacteria</taxon>
        <taxon>Bacillati</taxon>
        <taxon>Bacillota</taxon>
        <taxon>Clostridia</taxon>
        <taxon>Eubacteriales</taxon>
        <taxon>Oscillospiraceae</taxon>
        <taxon>Pseudobacteroides</taxon>
    </lineage>
</organism>